<organism evidence="1 2">
    <name type="scientific">Aeromonas phage Aer_P220</name>
    <dbReference type="NCBI Taxonomy" id="2951227"/>
    <lineage>
        <taxon>Viruses</taxon>
        <taxon>Duplodnaviria</taxon>
        <taxon>Heunggongvirae</taxon>
        <taxon>Uroviricota</taxon>
        <taxon>Caudoviricetes</taxon>
        <taxon>Autographivirales</taxon>
        <taxon>Autographivirales incertae sedis</taxon>
        <taxon>Yinyavirus</taxon>
        <taxon>Yinyavirus AerP220</taxon>
    </lineage>
</organism>
<evidence type="ECO:0000313" key="2">
    <source>
        <dbReference type="Proteomes" id="UP001060037"/>
    </source>
</evidence>
<evidence type="ECO:0000313" key="1">
    <source>
        <dbReference type="EMBL" id="UTQ78247.1"/>
    </source>
</evidence>
<proteinExistence type="predicted"/>
<reference evidence="1" key="1">
    <citation type="submission" date="2022-05" db="EMBL/GenBank/DDBJ databases">
        <authorList>
            <person name="Tikunov A."/>
            <person name="Kozlova Y."/>
            <person name="Morozova V."/>
            <person name="Jdeed G."/>
            <person name="Bardasheva A."/>
            <person name="Tikunova N."/>
        </authorList>
    </citation>
    <scope>NUCLEOTIDE SEQUENCE</scope>
</reference>
<dbReference type="Proteomes" id="UP001060037">
    <property type="component" value="Segment"/>
</dbReference>
<dbReference type="SUPFAM" id="SSF52540">
    <property type="entry name" value="P-loop containing nucleoside triphosphate hydrolases"/>
    <property type="match status" value="1"/>
</dbReference>
<protein>
    <submittedName>
        <fullName evidence="1">ATPase</fullName>
    </submittedName>
</protein>
<keyword evidence="2" id="KW-1185">Reference proteome</keyword>
<sequence length="190" mass="21097">MIVILNGPAGCGKDTIADILHKEYDFLHHAMKTSLVVAAAGIAGITIPRMQAMLHRSNKDTFNHFLGMTPREWLIDVSENVVKLRFGASTFGSREAIRCQLEIGAGNHSIVYSDGGFPEELQAMATVLGEENILLVRLRRDGYTFDGDSRNYLDPIGDMPYLDIKLETGKPEKAVQDIMSVHIQMLYGEM</sequence>
<dbReference type="InterPro" id="IPR027417">
    <property type="entry name" value="P-loop_NTPase"/>
</dbReference>
<name>A0A9E7T2F8_9CAUD</name>
<accession>A0A9E7T2F8</accession>
<dbReference type="EMBL" id="ON624112">
    <property type="protein sequence ID" value="UTQ78247.1"/>
    <property type="molecule type" value="Genomic_DNA"/>
</dbReference>